<dbReference type="InterPro" id="IPR000073">
    <property type="entry name" value="AB_hydrolase_1"/>
</dbReference>
<dbReference type="InterPro" id="IPR029058">
    <property type="entry name" value="AB_hydrolase_fold"/>
</dbReference>
<dbReference type="InterPro" id="IPR050266">
    <property type="entry name" value="AB_hydrolase_sf"/>
</dbReference>
<feature type="transmembrane region" description="Helical" evidence="2">
    <location>
        <begin position="20"/>
        <end position="44"/>
    </location>
</feature>
<dbReference type="Proteomes" id="UP000815325">
    <property type="component" value="Unassembled WGS sequence"/>
</dbReference>
<keyword evidence="2" id="KW-0472">Membrane</keyword>
<keyword evidence="2" id="KW-1133">Transmembrane helix</keyword>
<keyword evidence="5" id="KW-1185">Reference proteome</keyword>
<proteinExistence type="predicted"/>
<keyword evidence="2" id="KW-0812">Transmembrane</keyword>
<dbReference type="Pfam" id="PF00561">
    <property type="entry name" value="Abhydrolase_1"/>
    <property type="match status" value="1"/>
</dbReference>
<keyword evidence="1 4" id="KW-0378">Hydrolase</keyword>
<organism evidence="4 5">
    <name type="scientific">Dunaliella salina</name>
    <name type="common">Green alga</name>
    <name type="synonym">Protococcus salinus</name>
    <dbReference type="NCBI Taxonomy" id="3046"/>
    <lineage>
        <taxon>Eukaryota</taxon>
        <taxon>Viridiplantae</taxon>
        <taxon>Chlorophyta</taxon>
        <taxon>core chlorophytes</taxon>
        <taxon>Chlorophyceae</taxon>
        <taxon>CS clade</taxon>
        <taxon>Chlamydomonadales</taxon>
        <taxon>Dunaliellaceae</taxon>
        <taxon>Dunaliella</taxon>
    </lineage>
</organism>
<evidence type="ECO:0000313" key="4">
    <source>
        <dbReference type="EMBL" id="KAF5841062.1"/>
    </source>
</evidence>
<dbReference type="PRINTS" id="PR00111">
    <property type="entry name" value="ABHYDROLASE"/>
</dbReference>
<evidence type="ECO:0000256" key="1">
    <source>
        <dbReference type="ARBA" id="ARBA00022801"/>
    </source>
</evidence>
<gene>
    <name evidence="4" type="ORF">DUNSADRAFT_14620</name>
</gene>
<dbReference type="GO" id="GO:0016787">
    <property type="term" value="F:hydrolase activity"/>
    <property type="evidence" value="ECO:0007669"/>
    <property type="project" value="UniProtKB-KW"/>
</dbReference>
<sequence length="458" mass="48318">MGSCGDAVASVFAAGVAYTAFATVFLGFALGLLLLALATPFIYLAAACRRGWGAAASRVHLTPENLAYLEESALTQCLSNSAFQHDQTPVVAADGKKQATMHALIASRNAGRTGQVARRPALLLIHGTGGSALSFGGAINLLTSTYDVYALDLPGFSPRSPCHVAPTLRVRTSNAVDFYCQCIKAFIEKHEIREVTIVAHSFGGFLGVEFVNRYPELAGKLILVNPAGLFPTLGEKGAYWAVFFKLSLPQSVLRGLGLFGSFALACSLRASKAAEATIESHLAYYQLLAAPGGFGDRIVGDFIRMGGLASIWTQPVLPHLLTSKVPFAFIYGDMDGIMPWHQGDTVSKLSDAPIPVCLVEGAGHSPVSESPALFCTALKGAVAGACLPGPAARELAQKVPLASLMAQYDSPYSTRVTSARIKQLYAMLLEFSSSGSAQGVKWAANNAYTTSTPSSTRE</sequence>
<dbReference type="SUPFAM" id="SSF53474">
    <property type="entry name" value="alpha/beta-Hydrolases"/>
    <property type="match status" value="1"/>
</dbReference>
<evidence type="ECO:0000256" key="2">
    <source>
        <dbReference type="SAM" id="Phobius"/>
    </source>
</evidence>
<protein>
    <submittedName>
        <fullName evidence="4">Alpha/Beta hydrolase protein</fullName>
    </submittedName>
</protein>
<evidence type="ECO:0000313" key="5">
    <source>
        <dbReference type="Proteomes" id="UP000815325"/>
    </source>
</evidence>
<evidence type="ECO:0000259" key="3">
    <source>
        <dbReference type="Pfam" id="PF00561"/>
    </source>
</evidence>
<accession>A0ABQ7H2I3</accession>
<name>A0ABQ7H2I3_DUNSA</name>
<dbReference type="PANTHER" id="PTHR43798">
    <property type="entry name" value="MONOACYLGLYCEROL LIPASE"/>
    <property type="match status" value="1"/>
</dbReference>
<dbReference type="EMBL" id="MU069496">
    <property type="protein sequence ID" value="KAF5841062.1"/>
    <property type="molecule type" value="Genomic_DNA"/>
</dbReference>
<dbReference type="PANTHER" id="PTHR43798:SF31">
    <property type="entry name" value="AB HYDROLASE SUPERFAMILY PROTEIN YCLE"/>
    <property type="match status" value="1"/>
</dbReference>
<dbReference type="Gene3D" id="3.40.50.1820">
    <property type="entry name" value="alpha/beta hydrolase"/>
    <property type="match status" value="1"/>
</dbReference>
<comment type="caution">
    <text evidence="4">The sequence shown here is derived from an EMBL/GenBank/DDBJ whole genome shotgun (WGS) entry which is preliminary data.</text>
</comment>
<feature type="domain" description="AB hydrolase-1" evidence="3">
    <location>
        <begin position="120"/>
        <end position="369"/>
    </location>
</feature>
<reference evidence="4" key="1">
    <citation type="submission" date="2017-08" db="EMBL/GenBank/DDBJ databases">
        <authorList>
            <person name="Polle J.E."/>
            <person name="Barry K."/>
            <person name="Cushman J."/>
            <person name="Schmutz J."/>
            <person name="Tran D."/>
            <person name="Hathwaick L.T."/>
            <person name="Yim W.C."/>
            <person name="Jenkins J."/>
            <person name="Mckie-Krisberg Z.M."/>
            <person name="Prochnik S."/>
            <person name="Lindquist E."/>
            <person name="Dockter R.B."/>
            <person name="Adam C."/>
            <person name="Molina H."/>
            <person name="Bunkerborg J."/>
            <person name="Jin E."/>
            <person name="Buchheim M."/>
            <person name="Magnuson J."/>
        </authorList>
    </citation>
    <scope>NUCLEOTIDE SEQUENCE</scope>
    <source>
        <strain evidence="4">CCAP 19/18</strain>
    </source>
</reference>